<evidence type="ECO:0000313" key="2">
    <source>
        <dbReference type="Proteomes" id="UP000620064"/>
    </source>
</evidence>
<accession>A0ABQ2NMN5</accession>
<comment type="caution">
    <text evidence="1">The sequence shown here is derived from an EMBL/GenBank/DDBJ whole genome shotgun (WGS) entry which is preliminary data.</text>
</comment>
<keyword evidence="2" id="KW-1185">Reference proteome</keyword>
<sequence length="166" mass="19721">MDRNNKFLKIIFTSVAIATLVNCSDKKKIEENNIFDSDTKYLSLSEAKGKYYFVPSSNDTDYPNYKTFSLKKGDTIKLEIKSDSSFIFNHFYFDKMTKIDNYKGKISKNIDKKDKIHIVFPKKAFFDLQGFLLSKKDTLFFYRLNMKKYSNYEFRLFLKKSNETKK</sequence>
<gene>
    <name evidence="1" type="ORF">GCM10010992_24680</name>
</gene>
<evidence type="ECO:0000313" key="1">
    <source>
        <dbReference type="EMBL" id="GGP06041.1"/>
    </source>
</evidence>
<dbReference type="EMBL" id="BMLV01000006">
    <property type="protein sequence ID" value="GGP06041.1"/>
    <property type="molecule type" value="Genomic_DNA"/>
</dbReference>
<organism evidence="1 2">
    <name type="scientific">Cloacibacterium rupense</name>
    <dbReference type="NCBI Taxonomy" id="517423"/>
    <lineage>
        <taxon>Bacteria</taxon>
        <taxon>Pseudomonadati</taxon>
        <taxon>Bacteroidota</taxon>
        <taxon>Flavobacteriia</taxon>
        <taxon>Flavobacteriales</taxon>
        <taxon>Weeksellaceae</taxon>
    </lineage>
</organism>
<proteinExistence type="predicted"/>
<protein>
    <recommendedName>
        <fullName evidence="3">Lipoprotein</fullName>
    </recommendedName>
</protein>
<name>A0ABQ2NMN5_9FLAO</name>
<dbReference type="RefSeq" id="WP_188618437.1">
    <property type="nucleotide sequence ID" value="NZ_BMLV01000006.1"/>
</dbReference>
<evidence type="ECO:0008006" key="3">
    <source>
        <dbReference type="Google" id="ProtNLM"/>
    </source>
</evidence>
<reference evidence="2" key="1">
    <citation type="journal article" date="2019" name="Int. J. Syst. Evol. Microbiol.">
        <title>The Global Catalogue of Microorganisms (GCM) 10K type strain sequencing project: providing services to taxonomists for standard genome sequencing and annotation.</title>
        <authorList>
            <consortium name="The Broad Institute Genomics Platform"/>
            <consortium name="The Broad Institute Genome Sequencing Center for Infectious Disease"/>
            <person name="Wu L."/>
            <person name="Ma J."/>
        </authorList>
    </citation>
    <scope>NUCLEOTIDE SEQUENCE [LARGE SCALE GENOMIC DNA]</scope>
    <source>
        <strain evidence="2">CGMCC 1.7656</strain>
    </source>
</reference>
<dbReference type="Proteomes" id="UP000620064">
    <property type="component" value="Unassembled WGS sequence"/>
</dbReference>